<dbReference type="PROSITE" id="PS00498">
    <property type="entry name" value="TYROSINASE_2"/>
    <property type="match status" value="1"/>
</dbReference>
<evidence type="ECO:0000313" key="15">
    <source>
        <dbReference type="Proteomes" id="UP000799764"/>
    </source>
</evidence>
<evidence type="ECO:0000256" key="6">
    <source>
        <dbReference type="ARBA" id="ARBA00023008"/>
    </source>
</evidence>
<comment type="caution">
    <text evidence="14">The sequence shown here is derived from an EMBL/GenBank/DDBJ whole genome shotgun (WGS) entry which is preliminary data.</text>
</comment>
<keyword evidence="5" id="KW-0560">Oxidoreductase</keyword>
<feature type="domain" description="Tyrosinase copper-binding" evidence="12">
    <location>
        <begin position="134"/>
        <end position="151"/>
    </location>
</feature>
<organism evidence="14 15">
    <name type="scientific">Karstenula rhodostoma CBS 690.94</name>
    <dbReference type="NCBI Taxonomy" id="1392251"/>
    <lineage>
        <taxon>Eukaryota</taxon>
        <taxon>Fungi</taxon>
        <taxon>Dikarya</taxon>
        <taxon>Ascomycota</taxon>
        <taxon>Pezizomycotina</taxon>
        <taxon>Dothideomycetes</taxon>
        <taxon>Pleosporomycetidae</taxon>
        <taxon>Pleosporales</taxon>
        <taxon>Massarineae</taxon>
        <taxon>Didymosphaeriaceae</taxon>
        <taxon>Karstenula</taxon>
    </lineage>
</organism>
<dbReference type="PRINTS" id="PR00092">
    <property type="entry name" value="TYROSINASE"/>
</dbReference>
<proteinExistence type="inferred from homology"/>
<keyword evidence="11" id="KW-0732">Signal</keyword>
<dbReference type="InterPro" id="IPR008922">
    <property type="entry name" value="Di-copper_centre_dom_sf"/>
</dbReference>
<reference evidence="14" key="1">
    <citation type="journal article" date="2020" name="Stud. Mycol.">
        <title>101 Dothideomycetes genomes: a test case for predicting lifestyles and emergence of pathogens.</title>
        <authorList>
            <person name="Haridas S."/>
            <person name="Albert R."/>
            <person name="Binder M."/>
            <person name="Bloem J."/>
            <person name="Labutti K."/>
            <person name="Salamov A."/>
            <person name="Andreopoulos B."/>
            <person name="Baker S."/>
            <person name="Barry K."/>
            <person name="Bills G."/>
            <person name="Bluhm B."/>
            <person name="Cannon C."/>
            <person name="Castanera R."/>
            <person name="Culley D."/>
            <person name="Daum C."/>
            <person name="Ezra D."/>
            <person name="Gonzalez J."/>
            <person name="Henrissat B."/>
            <person name="Kuo A."/>
            <person name="Liang C."/>
            <person name="Lipzen A."/>
            <person name="Lutzoni F."/>
            <person name="Magnuson J."/>
            <person name="Mondo S."/>
            <person name="Nolan M."/>
            <person name="Ohm R."/>
            <person name="Pangilinan J."/>
            <person name="Park H.-J."/>
            <person name="Ramirez L."/>
            <person name="Alfaro M."/>
            <person name="Sun H."/>
            <person name="Tritt A."/>
            <person name="Yoshinaga Y."/>
            <person name="Zwiers L.-H."/>
            <person name="Turgeon B."/>
            <person name="Goodwin S."/>
            <person name="Spatafora J."/>
            <person name="Crous P."/>
            <person name="Grigoriev I."/>
        </authorList>
    </citation>
    <scope>NUCLEOTIDE SEQUENCE</scope>
    <source>
        <strain evidence="14">CBS 690.94</strain>
    </source>
</reference>
<dbReference type="EMBL" id="MU001499">
    <property type="protein sequence ID" value="KAF2445573.1"/>
    <property type="molecule type" value="Genomic_DNA"/>
</dbReference>
<name>A0A9P4PLN5_9PLEO</name>
<dbReference type="AlphaFoldDB" id="A0A9P4PLN5"/>
<keyword evidence="8" id="KW-0470">Melanin biosynthesis</keyword>
<feature type="domain" description="Tyrosinase copper-binding" evidence="13">
    <location>
        <begin position="330"/>
        <end position="341"/>
    </location>
</feature>
<dbReference type="Proteomes" id="UP000799764">
    <property type="component" value="Unassembled WGS sequence"/>
</dbReference>
<comment type="similarity">
    <text evidence="2">Belongs to the tyrosinase family.</text>
</comment>
<keyword evidence="6" id="KW-0186">Copper</keyword>
<dbReference type="PANTHER" id="PTHR11474">
    <property type="entry name" value="TYROSINASE FAMILY MEMBER"/>
    <property type="match status" value="1"/>
</dbReference>
<comment type="cofactor">
    <cofactor evidence="1">
        <name>Cu(2+)</name>
        <dbReference type="ChEBI" id="CHEBI:29036"/>
    </cofactor>
</comment>
<evidence type="ECO:0000256" key="1">
    <source>
        <dbReference type="ARBA" id="ARBA00001973"/>
    </source>
</evidence>
<dbReference type="GO" id="GO:0004503">
    <property type="term" value="F:tyrosinase activity"/>
    <property type="evidence" value="ECO:0007669"/>
    <property type="project" value="UniProtKB-EC"/>
</dbReference>
<dbReference type="EC" id="1.14.18.1" evidence="3"/>
<dbReference type="GO" id="GO:0046872">
    <property type="term" value="F:metal ion binding"/>
    <property type="evidence" value="ECO:0007669"/>
    <property type="project" value="UniProtKB-KW"/>
</dbReference>
<gene>
    <name evidence="14" type="ORF">P171DRAFT_430971</name>
</gene>
<dbReference type="InterPro" id="IPR002227">
    <property type="entry name" value="Tyrosinase_Cu-bd"/>
</dbReference>
<evidence type="ECO:0000256" key="5">
    <source>
        <dbReference type="ARBA" id="ARBA00023002"/>
    </source>
</evidence>
<keyword evidence="15" id="KW-1185">Reference proteome</keyword>
<evidence type="ECO:0000256" key="9">
    <source>
        <dbReference type="ARBA" id="ARBA00048233"/>
    </source>
</evidence>
<evidence type="ECO:0000256" key="7">
    <source>
        <dbReference type="ARBA" id="ARBA00023033"/>
    </source>
</evidence>
<keyword evidence="4" id="KW-0479">Metal-binding</keyword>
<evidence type="ECO:0000256" key="11">
    <source>
        <dbReference type="SAM" id="SignalP"/>
    </source>
</evidence>
<dbReference type="Pfam" id="PF18132">
    <property type="entry name" value="Tyrosinase_C"/>
    <property type="match status" value="1"/>
</dbReference>
<accession>A0A9P4PLN5</accession>
<sequence>MANFRLPFTSLLLSIAYFCASSICTPIDSLSGPHTVDVLSDLLRREDGIFSVLGIAGLGESTIYPRLEIRDLEKNHPDQWNVFLLGLQRFQAIDQNDKLSYFQIAGIHGRPFVPWDGVKGDGYYWSRYSGYCTHDSNIFPTWHRPFLALFEEVLYLNCREAVSALPEGELKDRYWKALPSLRLPYWDWAAIPPEEEGTLPASVQADTVNVTMPNGTVTIKNPLHSYKFHPLPDWEAEGEERWKEFPSTVRGPTTADKNAQSNNTKAAQALQENRSSMQARVYNLLAMQHSYLNMSTKLIPGDSMESIHGTIHDGIGQDGTMTWLFYSAFDPSFWLHHCNVDRLLAMWQALNPNEWVENFTTPSPTFYSPANYDVNGSTALKPFHRDDSGKFWTSDSIRDHTIFGYTYLDLLDLPKNTSLNARGVSTSLIARVNALYGPNASPLLSPELRNPKLKRGIATTGAPNFADKRQYTLDIQVHEFRDAGSLSVYAFFGAPEGALEGWGRSPGFVGTTSILGASKKAHQKAHSVIPLTPALETKAREGELGSLAEGDVEAYLRRNLRWRVVKQNVDLTDCDADETPGLEVAVTWQEIEPAFSMNEFPKAAGEVQELLCADGNNKGHFK</sequence>
<comment type="catalytic activity">
    <reaction evidence="10">
        <text>L-tyrosine + O2 = L-dopaquinone + H2O</text>
        <dbReference type="Rhea" id="RHEA:18117"/>
        <dbReference type="ChEBI" id="CHEBI:15377"/>
        <dbReference type="ChEBI" id="CHEBI:15379"/>
        <dbReference type="ChEBI" id="CHEBI:57924"/>
        <dbReference type="ChEBI" id="CHEBI:58315"/>
        <dbReference type="EC" id="1.14.18.1"/>
    </reaction>
</comment>
<feature type="chain" id="PRO_5040206645" description="tyrosinase" evidence="11">
    <location>
        <begin position="25"/>
        <end position="622"/>
    </location>
</feature>
<dbReference type="Pfam" id="PF00264">
    <property type="entry name" value="Tyrosinase"/>
    <property type="match status" value="1"/>
</dbReference>
<dbReference type="PROSITE" id="PS00497">
    <property type="entry name" value="TYROSINASE_1"/>
    <property type="match status" value="1"/>
</dbReference>
<dbReference type="PANTHER" id="PTHR11474:SF76">
    <property type="entry name" value="SHKT DOMAIN-CONTAINING PROTEIN"/>
    <property type="match status" value="1"/>
</dbReference>
<evidence type="ECO:0000256" key="4">
    <source>
        <dbReference type="ARBA" id="ARBA00022723"/>
    </source>
</evidence>
<evidence type="ECO:0000256" key="8">
    <source>
        <dbReference type="ARBA" id="ARBA00023101"/>
    </source>
</evidence>
<keyword evidence="7" id="KW-0503">Monooxygenase</keyword>
<dbReference type="SUPFAM" id="SSF48056">
    <property type="entry name" value="Di-copper centre-containing domain"/>
    <property type="match status" value="1"/>
</dbReference>
<dbReference type="OrthoDB" id="6132182at2759"/>
<dbReference type="InterPro" id="IPR050316">
    <property type="entry name" value="Tyrosinase/Hemocyanin"/>
</dbReference>
<evidence type="ECO:0000256" key="10">
    <source>
        <dbReference type="ARBA" id="ARBA00048881"/>
    </source>
</evidence>
<protein>
    <recommendedName>
        <fullName evidence="3">tyrosinase</fullName>
        <ecNumber evidence="3">1.14.18.1</ecNumber>
    </recommendedName>
</protein>
<evidence type="ECO:0000256" key="2">
    <source>
        <dbReference type="ARBA" id="ARBA00009928"/>
    </source>
</evidence>
<dbReference type="Gene3D" id="1.10.1280.10">
    <property type="entry name" value="Di-copper center containing domain from catechol oxidase"/>
    <property type="match status" value="1"/>
</dbReference>
<feature type="signal peptide" evidence="11">
    <location>
        <begin position="1"/>
        <end position="24"/>
    </location>
</feature>
<evidence type="ECO:0000259" key="13">
    <source>
        <dbReference type="PROSITE" id="PS00498"/>
    </source>
</evidence>
<dbReference type="GO" id="GO:0042438">
    <property type="term" value="P:melanin biosynthetic process"/>
    <property type="evidence" value="ECO:0007669"/>
    <property type="project" value="UniProtKB-KW"/>
</dbReference>
<evidence type="ECO:0000259" key="12">
    <source>
        <dbReference type="PROSITE" id="PS00497"/>
    </source>
</evidence>
<evidence type="ECO:0000313" key="14">
    <source>
        <dbReference type="EMBL" id="KAF2445573.1"/>
    </source>
</evidence>
<comment type="catalytic activity">
    <reaction evidence="9">
        <text>2 L-dopa + O2 = 2 L-dopaquinone + 2 H2O</text>
        <dbReference type="Rhea" id="RHEA:34287"/>
        <dbReference type="ChEBI" id="CHEBI:15377"/>
        <dbReference type="ChEBI" id="CHEBI:15379"/>
        <dbReference type="ChEBI" id="CHEBI:57504"/>
        <dbReference type="ChEBI" id="CHEBI:57924"/>
        <dbReference type="EC" id="1.14.18.1"/>
    </reaction>
</comment>
<dbReference type="InterPro" id="IPR041640">
    <property type="entry name" value="Tyrosinase_C"/>
</dbReference>
<evidence type="ECO:0000256" key="3">
    <source>
        <dbReference type="ARBA" id="ARBA00011906"/>
    </source>
</evidence>